<comment type="caution">
    <text evidence="4">The sequence shown here is derived from an EMBL/GenBank/DDBJ whole genome shotgun (WGS) entry which is preliminary data.</text>
</comment>
<dbReference type="Pfam" id="PF00582">
    <property type="entry name" value="Usp"/>
    <property type="match status" value="1"/>
</dbReference>
<organism evidence="4 5">
    <name type="scientific">Aquibacillus halophilus</name>
    <dbReference type="NCBI Taxonomy" id="930132"/>
    <lineage>
        <taxon>Bacteria</taxon>
        <taxon>Bacillati</taxon>
        <taxon>Bacillota</taxon>
        <taxon>Bacilli</taxon>
        <taxon>Bacillales</taxon>
        <taxon>Bacillaceae</taxon>
        <taxon>Aquibacillus</taxon>
    </lineage>
</organism>
<dbReference type="PANTHER" id="PTHR46268">
    <property type="entry name" value="STRESS RESPONSE PROTEIN NHAX"/>
    <property type="match status" value="1"/>
</dbReference>
<dbReference type="InterPro" id="IPR006016">
    <property type="entry name" value="UspA"/>
</dbReference>
<accession>A0A6A8DAS8</accession>
<keyword evidence="2" id="KW-0963">Cytoplasm</keyword>
<dbReference type="Gene3D" id="3.40.50.620">
    <property type="entry name" value="HUPs"/>
    <property type="match status" value="1"/>
</dbReference>
<feature type="domain" description="UspA" evidence="3">
    <location>
        <begin position="4"/>
        <end position="144"/>
    </location>
</feature>
<name>A0A6A8DAS8_9BACI</name>
<sequence length="149" mass="16362">MTFEYKRIVVAVDGSKSSERAFEKAVDIAKRNDAKMILSHVLDTKSFATVDAYDRTLADRSEVYANALLEDYKSKAKNAGINDVEINIEYGSPKIKIPKEVAKNYDADLIICGATGLNAVERFLIGSVSENITRHASCDVLVVRGGESK</sequence>
<dbReference type="AlphaFoldDB" id="A0A6A8DAS8"/>
<keyword evidence="5" id="KW-1185">Reference proteome</keyword>
<evidence type="ECO:0000313" key="4">
    <source>
        <dbReference type="EMBL" id="MRH42853.1"/>
    </source>
</evidence>
<dbReference type="EMBL" id="WJNG01000007">
    <property type="protein sequence ID" value="MRH42853.1"/>
    <property type="molecule type" value="Genomic_DNA"/>
</dbReference>
<dbReference type="GO" id="GO:0005737">
    <property type="term" value="C:cytoplasm"/>
    <property type="evidence" value="ECO:0007669"/>
    <property type="project" value="UniProtKB-SubCell"/>
</dbReference>
<comment type="subcellular location">
    <subcellularLocation>
        <location evidence="2">Cytoplasm</location>
    </subcellularLocation>
</comment>
<comment type="similarity">
    <text evidence="1 2">Belongs to the universal stress protein A family.</text>
</comment>
<dbReference type="SUPFAM" id="SSF52402">
    <property type="entry name" value="Adenine nucleotide alpha hydrolases-like"/>
    <property type="match status" value="1"/>
</dbReference>
<dbReference type="OrthoDB" id="9789668at2"/>
<dbReference type="RefSeq" id="WP_153736499.1">
    <property type="nucleotide sequence ID" value="NZ_WJNG01000007.1"/>
</dbReference>
<dbReference type="InterPro" id="IPR006015">
    <property type="entry name" value="Universal_stress_UspA"/>
</dbReference>
<evidence type="ECO:0000256" key="1">
    <source>
        <dbReference type="ARBA" id="ARBA00008791"/>
    </source>
</evidence>
<reference evidence="4" key="1">
    <citation type="submission" date="2019-11" db="EMBL/GenBank/DDBJ databases">
        <authorList>
            <person name="Li J."/>
        </authorList>
    </citation>
    <scope>NUCLEOTIDE SEQUENCE</scope>
    <source>
        <strain evidence="4">B6B</strain>
    </source>
</reference>
<dbReference type="InterPro" id="IPR014729">
    <property type="entry name" value="Rossmann-like_a/b/a_fold"/>
</dbReference>
<proteinExistence type="inferred from homology"/>
<gene>
    <name evidence="4" type="ORF">GH741_09160</name>
</gene>
<evidence type="ECO:0000256" key="2">
    <source>
        <dbReference type="PIRNR" id="PIRNR006276"/>
    </source>
</evidence>
<dbReference type="Proteomes" id="UP000799092">
    <property type="component" value="Unassembled WGS sequence"/>
</dbReference>
<protein>
    <recommendedName>
        <fullName evidence="2">Universal stress protein</fullName>
    </recommendedName>
</protein>
<dbReference type="CDD" id="cd00293">
    <property type="entry name" value="USP-like"/>
    <property type="match status" value="1"/>
</dbReference>
<dbReference type="PRINTS" id="PR01438">
    <property type="entry name" value="UNVRSLSTRESS"/>
</dbReference>
<evidence type="ECO:0000259" key="3">
    <source>
        <dbReference type="Pfam" id="PF00582"/>
    </source>
</evidence>
<dbReference type="PANTHER" id="PTHR46268:SF6">
    <property type="entry name" value="UNIVERSAL STRESS PROTEIN UP12"/>
    <property type="match status" value="1"/>
</dbReference>
<dbReference type="PIRSF" id="PIRSF006276">
    <property type="entry name" value="UspA"/>
    <property type="match status" value="1"/>
</dbReference>
<evidence type="ECO:0000313" key="5">
    <source>
        <dbReference type="Proteomes" id="UP000799092"/>
    </source>
</evidence>